<dbReference type="AlphaFoldDB" id="A0A9J7DUM6"/>
<proteinExistence type="inferred from homology"/>
<accession>A0A9J7DUM6</accession>
<dbReference type="RefSeq" id="XP_022816619.1">
    <property type="nucleotide sequence ID" value="XM_022960851.1"/>
</dbReference>
<sequence>MSFLSVKIYYGPCNTFDNCMHKPQFLNGLREYLIKLGYRVQLRPVRFLNYCMIEMCGHEVWRGNIKNFKFNTPFDQDPVCKRAVEAVITSSVKFRRARTYLWFWSLIDHELFKRTGYGPMDNWPGTVESVEYSDIKECLKCCNIIATQRLHDSNVNISK</sequence>
<dbReference type="InterPro" id="IPR027885">
    <property type="entry name" value="UPF0728"/>
</dbReference>
<dbReference type="Pfam" id="PF15092">
    <property type="entry name" value="UPF0728"/>
    <property type="match status" value="1"/>
</dbReference>
<evidence type="ECO:0000313" key="3">
    <source>
        <dbReference type="RefSeq" id="XP_022816619.1"/>
    </source>
</evidence>
<evidence type="ECO:0000256" key="1">
    <source>
        <dbReference type="ARBA" id="ARBA00009973"/>
    </source>
</evidence>
<dbReference type="Proteomes" id="UP000301870">
    <property type="component" value="Chromosome 9"/>
</dbReference>
<dbReference type="GeneID" id="111349652"/>
<reference evidence="3" key="1">
    <citation type="submission" date="2025-08" db="UniProtKB">
        <authorList>
            <consortium name="RefSeq"/>
        </authorList>
    </citation>
    <scope>IDENTIFICATION</scope>
    <source>
        <strain evidence="3">Ishihara</strain>
        <tissue evidence="3">Whole body</tissue>
    </source>
</reference>
<dbReference type="OrthoDB" id="10003460at2759"/>
<keyword evidence="2" id="KW-1185">Reference proteome</keyword>
<comment type="similarity">
    <text evidence="1">Belongs to the UPF0728 family.</text>
</comment>
<gene>
    <name evidence="3" type="primary">LOC111349652</name>
</gene>
<dbReference type="KEGG" id="sliu:111349652"/>
<organism evidence="2 3">
    <name type="scientific">Spodoptera litura</name>
    <name type="common">Asian cotton leafworm</name>
    <dbReference type="NCBI Taxonomy" id="69820"/>
    <lineage>
        <taxon>Eukaryota</taxon>
        <taxon>Metazoa</taxon>
        <taxon>Ecdysozoa</taxon>
        <taxon>Arthropoda</taxon>
        <taxon>Hexapoda</taxon>
        <taxon>Insecta</taxon>
        <taxon>Pterygota</taxon>
        <taxon>Neoptera</taxon>
        <taxon>Endopterygota</taxon>
        <taxon>Lepidoptera</taxon>
        <taxon>Glossata</taxon>
        <taxon>Ditrysia</taxon>
        <taxon>Noctuoidea</taxon>
        <taxon>Noctuidae</taxon>
        <taxon>Amphipyrinae</taxon>
        <taxon>Spodoptera</taxon>
    </lineage>
</organism>
<evidence type="ECO:0000313" key="2">
    <source>
        <dbReference type="Proteomes" id="UP000301870"/>
    </source>
</evidence>
<name>A0A9J7DUM6_SPOLT</name>
<protein>
    <submittedName>
        <fullName evidence="3">Uncharacterized protein LOC111349652</fullName>
    </submittedName>
</protein>